<dbReference type="Proteomes" id="UP000324326">
    <property type="component" value="Unassembled WGS sequence"/>
</dbReference>
<name>A0A5M8RT40_9BACI</name>
<organism evidence="1 2">
    <name type="scientific">Bacillus swezeyi</name>
    <dbReference type="NCBI Taxonomy" id="1925020"/>
    <lineage>
        <taxon>Bacteria</taxon>
        <taxon>Bacillati</taxon>
        <taxon>Bacillota</taxon>
        <taxon>Bacilli</taxon>
        <taxon>Bacillales</taxon>
        <taxon>Bacillaceae</taxon>
        <taxon>Bacillus</taxon>
    </lineage>
</organism>
<comment type="caution">
    <text evidence="1">The sequence shown here is derived from an EMBL/GenBank/DDBJ whole genome shotgun (WGS) entry which is preliminary data.</text>
</comment>
<reference evidence="1 2" key="1">
    <citation type="submission" date="2018-08" db="EMBL/GenBank/DDBJ databases">
        <title>Bacillus phenotypic plasticity.</title>
        <authorList>
            <person name="Hurtado E."/>
        </authorList>
    </citation>
    <scope>NUCLEOTIDE SEQUENCE [LARGE SCALE GENOMIC DNA]</scope>
    <source>
        <strain evidence="1 2">427</strain>
    </source>
</reference>
<dbReference type="AlphaFoldDB" id="A0A5M8RT40"/>
<dbReference type="RefSeq" id="WP_150149812.1">
    <property type="nucleotide sequence ID" value="NZ_QSND01000002.1"/>
</dbReference>
<protein>
    <submittedName>
        <fullName evidence="1">Uncharacterized protein</fullName>
    </submittedName>
</protein>
<gene>
    <name evidence="1" type="ORF">DX927_09120</name>
</gene>
<dbReference type="EMBL" id="QSND01000002">
    <property type="protein sequence ID" value="KAA6450981.1"/>
    <property type="molecule type" value="Genomic_DNA"/>
</dbReference>
<accession>A0A5M8RT40</accession>
<evidence type="ECO:0000313" key="1">
    <source>
        <dbReference type="EMBL" id="KAA6450981.1"/>
    </source>
</evidence>
<evidence type="ECO:0000313" key="2">
    <source>
        <dbReference type="Proteomes" id="UP000324326"/>
    </source>
</evidence>
<sequence>MERYNRFCLWSVFGSCCHESEEGMAKATPNQLDCPSSLRVDIEEQLNNLLNECIDLLMHRNMKELIEVKKFINEQRG</sequence>
<proteinExistence type="predicted"/>